<proteinExistence type="inferred from homology"/>
<dbReference type="GO" id="GO:0016491">
    <property type="term" value="F:oxidoreductase activity"/>
    <property type="evidence" value="ECO:0007669"/>
    <property type="project" value="UniProtKB-KW"/>
</dbReference>
<dbReference type="OrthoDB" id="417877at2759"/>
<evidence type="ECO:0000313" key="7">
    <source>
        <dbReference type="EMBL" id="ORY67561.1"/>
    </source>
</evidence>
<evidence type="ECO:0000256" key="2">
    <source>
        <dbReference type="ARBA" id="ARBA00007992"/>
    </source>
</evidence>
<dbReference type="Pfam" id="PF01494">
    <property type="entry name" value="FAD_binding_3"/>
    <property type="match status" value="1"/>
</dbReference>
<dbReference type="InterPro" id="IPR036188">
    <property type="entry name" value="FAD/NAD-bd_sf"/>
</dbReference>
<dbReference type="InterPro" id="IPR051104">
    <property type="entry name" value="FAD_monoxygenase"/>
</dbReference>
<evidence type="ECO:0000256" key="4">
    <source>
        <dbReference type="ARBA" id="ARBA00022827"/>
    </source>
</evidence>
<dbReference type="Gene3D" id="3.50.50.60">
    <property type="entry name" value="FAD/NAD(P)-binding domain"/>
    <property type="match status" value="1"/>
</dbReference>
<dbReference type="GO" id="GO:0071949">
    <property type="term" value="F:FAD binding"/>
    <property type="evidence" value="ECO:0007669"/>
    <property type="project" value="InterPro"/>
</dbReference>
<dbReference type="PANTHER" id="PTHR46720">
    <property type="entry name" value="HYDROXYLASE, PUTATIVE (AFU_ORTHOLOGUE AFUA_3G01460)-RELATED"/>
    <property type="match status" value="1"/>
</dbReference>
<evidence type="ECO:0000256" key="1">
    <source>
        <dbReference type="ARBA" id="ARBA00005179"/>
    </source>
</evidence>
<dbReference type="GeneID" id="63771821"/>
<reference evidence="7 8" key="1">
    <citation type="submission" date="2016-07" db="EMBL/GenBank/DDBJ databases">
        <title>Pervasive Adenine N6-methylation of Active Genes in Fungi.</title>
        <authorList>
            <consortium name="DOE Joint Genome Institute"/>
            <person name="Mondo S.J."/>
            <person name="Dannebaum R.O."/>
            <person name="Kuo R.C."/>
            <person name="Labutti K."/>
            <person name="Haridas S."/>
            <person name="Kuo A."/>
            <person name="Salamov A."/>
            <person name="Ahrendt S.R."/>
            <person name="Lipzen A."/>
            <person name="Sullivan W."/>
            <person name="Andreopoulos W.B."/>
            <person name="Clum A."/>
            <person name="Lindquist E."/>
            <person name="Daum C."/>
            <person name="Ramamoorthy G.K."/>
            <person name="Gryganskyi A."/>
            <person name="Culley D."/>
            <person name="Magnuson J.K."/>
            <person name="James T.Y."/>
            <person name="O'Malley M.A."/>
            <person name="Stajich J.E."/>
            <person name="Spatafora J.W."/>
            <person name="Visel A."/>
            <person name="Grigoriev I.V."/>
        </authorList>
    </citation>
    <scope>NUCLEOTIDE SEQUENCE [LARGE SCALE GENOMIC DNA]</scope>
    <source>
        <strain evidence="7 8">CBS 129021</strain>
    </source>
</reference>
<organism evidence="7 8">
    <name type="scientific">Pseudomassariella vexata</name>
    <dbReference type="NCBI Taxonomy" id="1141098"/>
    <lineage>
        <taxon>Eukaryota</taxon>
        <taxon>Fungi</taxon>
        <taxon>Dikarya</taxon>
        <taxon>Ascomycota</taxon>
        <taxon>Pezizomycotina</taxon>
        <taxon>Sordariomycetes</taxon>
        <taxon>Xylariomycetidae</taxon>
        <taxon>Amphisphaeriales</taxon>
        <taxon>Pseudomassariaceae</taxon>
        <taxon>Pseudomassariella</taxon>
    </lineage>
</organism>
<dbReference type="Proteomes" id="UP000193689">
    <property type="component" value="Unassembled WGS sequence"/>
</dbReference>
<dbReference type="STRING" id="1141098.A0A1Y2E7M4"/>
<dbReference type="RefSeq" id="XP_040718185.1">
    <property type="nucleotide sequence ID" value="XM_040855609.1"/>
</dbReference>
<dbReference type="PANTHER" id="PTHR46720:SF3">
    <property type="entry name" value="FAD-BINDING DOMAIN-CONTAINING PROTEIN-RELATED"/>
    <property type="match status" value="1"/>
</dbReference>
<evidence type="ECO:0000313" key="8">
    <source>
        <dbReference type="Proteomes" id="UP000193689"/>
    </source>
</evidence>
<gene>
    <name evidence="7" type="ORF">BCR38DRAFT_338302</name>
</gene>
<evidence type="ECO:0000256" key="3">
    <source>
        <dbReference type="ARBA" id="ARBA00022630"/>
    </source>
</evidence>
<dbReference type="PRINTS" id="PR00420">
    <property type="entry name" value="RNGMNOXGNASE"/>
</dbReference>
<protein>
    <recommendedName>
        <fullName evidence="6">FAD-binding domain-containing protein</fullName>
    </recommendedName>
</protein>
<keyword evidence="3" id="KW-0285">Flavoprotein</keyword>
<comment type="caution">
    <text evidence="7">The sequence shown here is derived from an EMBL/GenBank/DDBJ whole genome shotgun (WGS) entry which is preliminary data.</text>
</comment>
<dbReference type="AlphaFoldDB" id="A0A1Y2E7M4"/>
<comment type="pathway">
    <text evidence="1">Secondary metabolite biosynthesis.</text>
</comment>
<evidence type="ECO:0000259" key="6">
    <source>
        <dbReference type="Pfam" id="PF01494"/>
    </source>
</evidence>
<dbReference type="GO" id="GO:0044550">
    <property type="term" value="P:secondary metabolite biosynthetic process"/>
    <property type="evidence" value="ECO:0007669"/>
    <property type="project" value="TreeGrafter"/>
</dbReference>
<sequence length="418" mass="45282">MGGGIAGAALLRGLLQYPHLVVDMYESRPSFREEGPGISLSPSTELALQAINPALEVCLNRAGAVYGPMELRVASGSHTGRKVDIASLGTPSKKSVDNDAFLAQMLSGVSRRMLHTNTRLSSIQKTTEGDILLTFDDGTQKVYDVVVGADGVHGMVRSHVVGPNDPAGYPTPSGIWGLPIKVPIARARQMMGSHFLDPQNPRQVVWLGEGTMMQHDILSNGREVQIVLYAMIGDTEEEFSWARLFTPEEMEQMFCGSTPQACRGMVRLVQSHYTVQVAGMCQMQHVHTPTYASSNACLIGEAAHTLFPMQNIGTNLALEQALIISTMLGRTMSKAEIPAALQAFDQVCRPRAEAVAQDTFELADVLTGRDPGAGLDPVLIGERLGWKWSYMHNGFDVEAARAEAWEAMNQGLGMGGTW</sequence>
<evidence type="ECO:0000256" key="5">
    <source>
        <dbReference type="ARBA" id="ARBA00023002"/>
    </source>
</evidence>
<dbReference type="SUPFAM" id="SSF51905">
    <property type="entry name" value="FAD/NAD(P)-binding domain"/>
    <property type="match status" value="1"/>
</dbReference>
<comment type="similarity">
    <text evidence="2">Belongs to the paxM FAD-dependent monooxygenase family.</text>
</comment>
<keyword evidence="8" id="KW-1185">Reference proteome</keyword>
<name>A0A1Y2E7M4_9PEZI</name>
<feature type="domain" description="FAD-binding" evidence="6">
    <location>
        <begin position="144"/>
        <end position="358"/>
    </location>
</feature>
<keyword evidence="5" id="KW-0560">Oxidoreductase</keyword>
<accession>A0A1Y2E7M4</accession>
<dbReference type="EMBL" id="MCFJ01000004">
    <property type="protein sequence ID" value="ORY67561.1"/>
    <property type="molecule type" value="Genomic_DNA"/>
</dbReference>
<dbReference type="InParanoid" id="A0A1Y2E7M4"/>
<dbReference type="InterPro" id="IPR002938">
    <property type="entry name" value="FAD-bd"/>
</dbReference>
<keyword evidence="4" id="KW-0274">FAD</keyword>